<dbReference type="PANTHER" id="PTHR42879">
    <property type="entry name" value="3-OXOACYL-(ACYL-CARRIER-PROTEIN) REDUCTASE"/>
    <property type="match status" value="1"/>
</dbReference>
<dbReference type="PANTHER" id="PTHR42879:SF2">
    <property type="entry name" value="3-OXOACYL-[ACYL-CARRIER-PROTEIN] REDUCTASE FABG"/>
    <property type="match status" value="1"/>
</dbReference>
<dbReference type="Pfam" id="PF00106">
    <property type="entry name" value="adh_short"/>
    <property type="match status" value="1"/>
</dbReference>
<dbReference type="PROSITE" id="PS00061">
    <property type="entry name" value="ADH_SHORT"/>
    <property type="match status" value="1"/>
</dbReference>
<sequence length="271" mass="28026">MGSLDGRVAIVTGASRGIGANIAERLAGEGAAVALVARTVDAGSAPLPGSITETVERIRAGGGEAVAIRADLTDPADVETVIERAEAALGPVDILVNNAGVNFYGPALDISPRRYALMFQMMVHAPFRLCQLAVPGMVSRGRGWIVNITSKQARHPAGPPYPDWSRDGCVPYGMCKAALDRLSTGLAAELEGTGVAVNALGTAGLVMTPGVAVVSPHTPDNVPVEPDSAMADAALRLCGVDPATATGKIVYSMHYLDQPFQEGPWALAETF</sequence>
<dbReference type="InterPro" id="IPR020904">
    <property type="entry name" value="Sc_DH/Rdtase_CS"/>
</dbReference>
<dbReference type="RefSeq" id="WP_091273538.1">
    <property type="nucleotide sequence ID" value="NZ_FAOZ01000004.1"/>
</dbReference>
<keyword evidence="5" id="KW-1185">Reference proteome</keyword>
<evidence type="ECO:0000256" key="1">
    <source>
        <dbReference type="ARBA" id="ARBA00006484"/>
    </source>
</evidence>
<dbReference type="EMBL" id="FAOZ01000004">
    <property type="protein sequence ID" value="CUU55279.1"/>
    <property type="molecule type" value="Genomic_DNA"/>
</dbReference>
<evidence type="ECO:0000313" key="5">
    <source>
        <dbReference type="Proteomes" id="UP000198802"/>
    </source>
</evidence>
<dbReference type="InterPro" id="IPR057326">
    <property type="entry name" value="KR_dom"/>
</dbReference>
<dbReference type="AlphaFoldDB" id="A0A0S4QJD8"/>
<evidence type="ECO:0000259" key="3">
    <source>
        <dbReference type="SMART" id="SM00822"/>
    </source>
</evidence>
<dbReference type="GO" id="GO:0032787">
    <property type="term" value="P:monocarboxylic acid metabolic process"/>
    <property type="evidence" value="ECO:0007669"/>
    <property type="project" value="UniProtKB-ARBA"/>
</dbReference>
<protein>
    <submittedName>
        <fullName evidence="4">Short-chain dehydrogenase</fullName>
    </submittedName>
</protein>
<feature type="domain" description="Ketoreductase" evidence="3">
    <location>
        <begin position="7"/>
        <end position="174"/>
    </location>
</feature>
<dbReference type="PRINTS" id="PR00080">
    <property type="entry name" value="SDRFAMILY"/>
</dbReference>
<dbReference type="PRINTS" id="PR00081">
    <property type="entry name" value="GDHRDH"/>
</dbReference>
<accession>A0A0S4QJD8</accession>
<dbReference type="InterPro" id="IPR036291">
    <property type="entry name" value="NAD(P)-bd_dom_sf"/>
</dbReference>
<comment type="similarity">
    <text evidence="1 2">Belongs to the short-chain dehydrogenases/reductases (SDR) family.</text>
</comment>
<dbReference type="Gene3D" id="3.40.50.720">
    <property type="entry name" value="NAD(P)-binding Rossmann-like Domain"/>
    <property type="match status" value="1"/>
</dbReference>
<dbReference type="SMART" id="SM00822">
    <property type="entry name" value="PKS_KR"/>
    <property type="match status" value="1"/>
</dbReference>
<reference evidence="5" key="1">
    <citation type="submission" date="2015-11" db="EMBL/GenBank/DDBJ databases">
        <authorList>
            <person name="Varghese N."/>
        </authorList>
    </citation>
    <scope>NUCLEOTIDE SEQUENCE [LARGE SCALE GENOMIC DNA]</scope>
    <source>
        <strain evidence="5">DSM 45899</strain>
    </source>
</reference>
<dbReference type="Proteomes" id="UP000198802">
    <property type="component" value="Unassembled WGS sequence"/>
</dbReference>
<evidence type="ECO:0000256" key="2">
    <source>
        <dbReference type="RuleBase" id="RU000363"/>
    </source>
</evidence>
<dbReference type="InterPro" id="IPR050259">
    <property type="entry name" value="SDR"/>
</dbReference>
<name>A0A0S4QJD8_9ACTN</name>
<organism evidence="4 5">
    <name type="scientific">Parafrankia irregularis</name>
    <dbReference type="NCBI Taxonomy" id="795642"/>
    <lineage>
        <taxon>Bacteria</taxon>
        <taxon>Bacillati</taxon>
        <taxon>Actinomycetota</taxon>
        <taxon>Actinomycetes</taxon>
        <taxon>Frankiales</taxon>
        <taxon>Frankiaceae</taxon>
        <taxon>Parafrankia</taxon>
    </lineage>
</organism>
<gene>
    <name evidence="4" type="ORF">Ga0074812_104360</name>
</gene>
<dbReference type="SUPFAM" id="SSF51735">
    <property type="entry name" value="NAD(P)-binding Rossmann-fold domains"/>
    <property type="match status" value="1"/>
</dbReference>
<proteinExistence type="inferred from homology"/>
<dbReference type="InterPro" id="IPR002347">
    <property type="entry name" value="SDR_fam"/>
</dbReference>
<evidence type="ECO:0000313" key="4">
    <source>
        <dbReference type="EMBL" id="CUU55279.1"/>
    </source>
</evidence>